<protein>
    <submittedName>
        <fullName evidence="1">Uncharacterized protein</fullName>
    </submittedName>
</protein>
<gene>
    <name evidence="1" type="ORF">CDV26_11580</name>
</gene>
<proteinExistence type="predicted"/>
<sequence length="130" mass="15106">MMTEVLMKRSDLSDKLIHFTKGESKEISFQNLLEILDNGVLLGSCENIKGKWDCICFTETPKGIIEKNGFGKNRYSEFGIIFNKRELFNMGARPVIYQTNKECDLLHKSIRWKNVRYDEDIGFCRKLSVS</sequence>
<evidence type="ECO:0000313" key="1">
    <source>
        <dbReference type="EMBL" id="ASG68932.1"/>
    </source>
</evidence>
<reference evidence="1 2" key="1">
    <citation type="submission" date="2017-06" db="EMBL/GenBank/DDBJ databases">
        <title>Complete genome of Francisella halioticida.</title>
        <authorList>
            <person name="Sjodin A."/>
        </authorList>
    </citation>
    <scope>NUCLEOTIDE SEQUENCE [LARGE SCALE GENOMIC DNA]</scope>
    <source>
        <strain evidence="1 2">DSM 23729</strain>
    </source>
</reference>
<evidence type="ECO:0000313" key="2">
    <source>
        <dbReference type="Proteomes" id="UP000249910"/>
    </source>
</evidence>
<name>A0ABM6M1V8_9GAMM</name>
<dbReference type="EMBL" id="CP022132">
    <property type="protein sequence ID" value="ASG68932.1"/>
    <property type="molecule type" value="Genomic_DNA"/>
</dbReference>
<dbReference type="Proteomes" id="UP000249910">
    <property type="component" value="Chromosome"/>
</dbReference>
<keyword evidence="2" id="KW-1185">Reference proteome</keyword>
<accession>A0ABM6M1V8</accession>
<organism evidence="1 2">
    <name type="scientific">Francisella halioticida</name>
    <dbReference type="NCBI Taxonomy" id="549298"/>
    <lineage>
        <taxon>Bacteria</taxon>
        <taxon>Pseudomonadati</taxon>
        <taxon>Pseudomonadota</taxon>
        <taxon>Gammaproteobacteria</taxon>
        <taxon>Thiotrichales</taxon>
        <taxon>Francisellaceae</taxon>
        <taxon>Francisella</taxon>
    </lineage>
</organism>